<evidence type="ECO:0000313" key="3">
    <source>
        <dbReference type="Proteomes" id="UP001642360"/>
    </source>
</evidence>
<reference evidence="2 3" key="1">
    <citation type="submission" date="2024-02" db="EMBL/GenBank/DDBJ databases">
        <authorList>
            <person name="Vignale AGUSTIN F."/>
            <person name="Sosa J E."/>
            <person name="Modenutti C."/>
        </authorList>
    </citation>
    <scope>NUCLEOTIDE SEQUENCE [LARGE SCALE GENOMIC DNA]</scope>
</reference>
<dbReference type="EMBL" id="CAUOFW020007295">
    <property type="protein sequence ID" value="CAK9178737.1"/>
    <property type="molecule type" value="Genomic_DNA"/>
</dbReference>
<dbReference type="AlphaFoldDB" id="A0ABC8UEG2"/>
<feature type="compositionally biased region" description="Basic and acidic residues" evidence="1">
    <location>
        <begin position="1"/>
        <end position="19"/>
    </location>
</feature>
<comment type="caution">
    <text evidence="2">The sequence shown here is derived from an EMBL/GenBank/DDBJ whole genome shotgun (WGS) entry which is preliminary data.</text>
</comment>
<sequence length="52" mass="6035">QGEPGKRGFEQRERAREEGIGWDGDLPGRAVWRWVANSGRRVVRERDNEIVT</sequence>
<protein>
    <submittedName>
        <fullName evidence="2">Uncharacterized protein</fullName>
    </submittedName>
</protein>
<accession>A0ABC8UEG2</accession>
<feature type="non-terminal residue" evidence="2">
    <location>
        <position position="1"/>
    </location>
</feature>
<keyword evidence="3" id="KW-1185">Reference proteome</keyword>
<dbReference type="Proteomes" id="UP001642360">
    <property type="component" value="Unassembled WGS sequence"/>
</dbReference>
<organism evidence="2 3">
    <name type="scientific">Ilex paraguariensis</name>
    <name type="common">yerba mate</name>
    <dbReference type="NCBI Taxonomy" id="185542"/>
    <lineage>
        <taxon>Eukaryota</taxon>
        <taxon>Viridiplantae</taxon>
        <taxon>Streptophyta</taxon>
        <taxon>Embryophyta</taxon>
        <taxon>Tracheophyta</taxon>
        <taxon>Spermatophyta</taxon>
        <taxon>Magnoliopsida</taxon>
        <taxon>eudicotyledons</taxon>
        <taxon>Gunneridae</taxon>
        <taxon>Pentapetalae</taxon>
        <taxon>asterids</taxon>
        <taxon>campanulids</taxon>
        <taxon>Aquifoliales</taxon>
        <taxon>Aquifoliaceae</taxon>
        <taxon>Ilex</taxon>
    </lineage>
</organism>
<evidence type="ECO:0000313" key="2">
    <source>
        <dbReference type="EMBL" id="CAK9178737.1"/>
    </source>
</evidence>
<evidence type="ECO:0000256" key="1">
    <source>
        <dbReference type="SAM" id="MobiDB-lite"/>
    </source>
</evidence>
<name>A0ABC8UEG2_9AQUA</name>
<gene>
    <name evidence="2" type="ORF">ILEXP_LOCUS48662</name>
</gene>
<proteinExistence type="predicted"/>
<feature type="region of interest" description="Disordered" evidence="1">
    <location>
        <begin position="1"/>
        <end position="20"/>
    </location>
</feature>